<reference evidence="7 8" key="1">
    <citation type="submission" date="2024-10" db="EMBL/GenBank/DDBJ databases">
        <title>The Natural Products Discovery Center: Release of the First 8490 Sequenced Strains for Exploring Actinobacteria Biosynthetic Diversity.</title>
        <authorList>
            <person name="Kalkreuter E."/>
            <person name="Kautsar S.A."/>
            <person name="Yang D."/>
            <person name="Bader C.D."/>
            <person name="Teijaro C.N."/>
            <person name="Fluegel L."/>
            <person name="Davis C.M."/>
            <person name="Simpson J.R."/>
            <person name="Lauterbach L."/>
            <person name="Steele A.D."/>
            <person name="Gui C."/>
            <person name="Meng S."/>
            <person name="Li G."/>
            <person name="Viehrig K."/>
            <person name="Ye F."/>
            <person name="Su P."/>
            <person name="Kiefer A.F."/>
            <person name="Nichols A."/>
            <person name="Cepeda A.J."/>
            <person name="Yan W."/>
            <person name="Fan B."/>
            <person name="Jiang Y."/>
            <person name="Adhikari A."/>
            <person name="Zheng C.-J."/>
            <person name="Schuster L."/>
            <person name="Cowan T.M."/>
            <person name="Smanski M.J."/>
            <person name="Chevrette M.G."/>
            <person name="De Carvalho L.P.S."/>
            <person name="Shen B."/>
        </authorList>
    </citation>
    <scope>NUCLEOTIDE SEQUENCE [LARGE SCALE GENOMIC DNA]</scope>
    <source>
        <strain evidence="7 8">NPDC000087</strain>
    </source>
</reference>
<feature type="domain" description="Histidine kinase" evidence="6">
    <location>
        <begin position="1"/>
        <end position="208"/>
    </location>
</feature>
<evidence type="ECO:0000256" key="3">
    <source>
        <dbReference type="ARBA" id="ARBA00022679"/>
    </source>
</evidence>
<dbReference type="PANTHER" id="PTHR43711:SF1">
    <property type="entry name" value="HISTIDINE KINASE 1"/>
    <property type="match status" value="1"/>
</dbReference>
<dbReference type="CDD" id="cd00075">
    <property type="entry name" value="HATPase"/>
    <property type="match status" value="1"/>
</dbReference>
<dbReference type="SUPFAM" id="SSF55874">
    <property type="entry name" value="ATPase domain of HSP90 chaperone/DNA topoisomerase II/histidine kinase"/>
    <property type="match status" value="1"/>
</dbReference>
<comment type="catalytic activity">
    <reaction evidence="1">
        <text>ATP + protein L-histidine = ADP + protein N-phospho-L-histidine.</text>
        <dbReference type="EC" id="2.7.13.3"/>
    </reaction>
</comment>
<keyword evidence="5" id="KW-0902">Two-component regulatory system</keyword>
<accession>A0ABW6W811</accession>
<evidence type="ECO:0000256" key="4">
    <source>
        <dbReference type="ARBA" id="ARBA00022777"/>
    </source>
</evidence>
<organism evidence="7 8">
    <name type="scientific">Paractinoplanes globisporus</name>
    <dbReference type="NCBI Taxonomy" id="113565"/>
    <lineage>
        <taxon>Bacteria</taxon>
        <taxon>Bacillati</taxon>
        <taxon>Actinomycetota</taxon>
        <taxon>Actinomycetes</taxon>
        <taxon>Micromonosporales</taxon>
        <taxon>Micromonosporaceae</taxon>
        <taxon>Paractinoplanes</taxon>
    </lineage>
</organism>
<evidence type="ECO:0000259" key="6">
    <source>
        <dbReference type="PROSITE" id="PS50109"/>
    </source>
</evidence>
<keyword evidence="4 7" id="KW-0418">Kinase</keyword>
<dbReference type="Gene3D" id="3.30.565.10">
    <property type="entry name" value="Histidine kinase-like ATPase, C-terminal domain"/>
    <property type="match status" value="1"/>
</dbReference>
<evidence type="ECO:0000313" key="7">
    <source>
        <dbReference type="EMBL" id="MFF5289449.1"/>
    </source>
</evidence>
<proteinExistence type="predicted"/>
<dbReference type="GO" id="GO:0016301">
    <property type="term" value="F:kinase activity"/>
    <property type="evidence" value="ECO:0007669"/>
    <property type="project" value="UniProtKB-KW"/>
</dbReference>
<evidence type="ECO:0000256" key="2">
    <source>
        <dbReference type="ARBA" id="ARBA00012438"/>
    </source>
</evidence>
<keyword evidence="8" id="KW-1185">Reference proteome</keyword>
<keyword evidence="3" id="KW-0808">Transferase</keyword>
<name>A0ABW6W811_9ACTN</name>
<dbReference type="SMART" id="SM00387">
    <property type="entry name" value="HATPase_c"/>
    <property type="match status" value="1"/>
</dbReference>
<dbReference type="InterPro" id="IPR003594">
    <property type="entry name" value="HATPase_dom"/>
</dbReference>
<dbReference type="InterPro" id="IPR036890">
    <property type="entry name" value="HATPase_C_sf"/>
</dbReference>
<evidence type="ECO:0000256" key="5">
    <source>
        <dbReference type="ARBA" id="ARBA00023012"/>
    </source>
</evidence>
<dbReference type="PANTHER" id="PTHR43711">
    <property type="entry name" value="TWO-COMPONENT HISTIDINE KINASE"/>
    <property type="match status" value="1"/>
</dbReference>
<dbReference type="RefSeq" id="WP_157295296.1">
    <property type="nucleotide sequence ID" value="NZ_JBIAZU010000001.1"/>
</dbReference>
<comment type="caution">
    <text evidence="7">The sequence shown here is derived from an EMBL/GenBank/DDBJ whole genome shotgun (WGS) entry which is preliminary data.</text>
</comment>
<dbReference type="PRINTS" id="PR00344">
    <property type="entry name" value="BCTRLSENSOR"/>
</dbReference>
<dbReference type="PROSITE" id="PS50109">
    <property type="entry name" value="HIS_KIN"/>
    <property type="match status" value="1"/>
</dbReference>
<evidence type="ECO:0000256" key="1">
    <source>
        <dbReference type="ARBA" id="ARBA00000085"/>
    </source>
</evidence>
<dbReference type="Pfam" id="PF02518">
    <property type="entry name" value="HATPase_c"/>
    <property type="match status" value="1"/>
</dbReference>
<sequence length="224" mass="23157">MTGIAGLAAALARHADRTTTGAGDMLRRLRMIEQSARTGIATVDTLVELTQLDSGRIRCHRVTVEIQQIVAAAVGMCAAITGQAQRVTAESAAGPILVRTDPVLAKPVVAELITNALVAGSATDVRVRAVAREDTALIEVTDDGCGIAPEEQAAIFEPFVRGESAADGTAGLGLHLARRRAQLIGAGLTVRSRRGSGSTFTLALPIQQDQIAVTQPTCVAGSGK</sequence>
<dbReference type="Proteomes" id="UP001602245">
    <property type="component" value="Unassembled WGS sequence"/>
</dbReference>
<protein>
    <recommendedName>
        <fullName evidence="2">histidine kinase</fullName>
        <ecNumber evidence="2">2.7.13.3</ecNumber>
    </recommendedName>
</protein>
<dbReference type="InterPro" id="IPR005467">
    <property type="entry name" value="His_kinase_dom"/>
</dbReference>
<dbReference type="InterPro" id="IPR050736">
    <property type="entry name" value="Sensor_HK_Regulatory"/>
</dbReference>
<gene>
    <name evidence="7" type="ORF">ACFY35_08430</name>
</gene>
<evidence type="ECO:0000313" key="8">
    <source>
        <dbReference type="Proteomes" id="UP001602245"/>
    </source>
</evidence>
<dbReference type="EC" id="2.7.13.3" evidence="2"/>
<dbReference type="InterPro" id="IPR004358">
    <property type="entry name" value="Sig_transdc_His_kin-like_C"/>
</dbReference>
<dbReference type="EMBL" id="JBIAZU010000001">
    <property type="protein sequence ID" value="MFF5289449.1"/>
    <property type="molecule type" value="Genomic_DNA"/>
</dbReference>